<feature type="transmembrane region" description="Helical" evidence="1">
    <location>
        <begin position="50"/>
        <end position="74"/>
    </location>
</feature>
<dbReference type="InterPro" id="IPR009248">
    <property type="entry name" value="SbmA_BacA"/>
</dbReference>
<proteinExistence type="predicted"/>
<dbReference type="GO" id="GO:0016020">
    <property type="term" value="C:membrane"/>
    <property type="evidence" value="ECO:0007669"/>
    <property type="project" value="InterPro"/>
</dbReference>
<organism evidence="2 3">
    <name type="scientific">Acinetobacter baumannii</name>
    <dbReference type="NCBI Taxonomy" id="470"/>
    <lineage>
        <taxon>Bacteria</taxon>
        <taxon>Pseudomonadati</taxon>
        <taxon>Pseudomonadota</taxon>
        <taxon>Gammaproteobacteria</taxon>
        <taxon>Moraxellales</taxon>
        <taxon>Moraxellaceae</taxon>
        <taxon>Acinetobacter</taxon>
        <taxon>Acinetobacter calcoaceticus/baumannii complex</taxon>
    </lineage>
</organism>
<accession>A0A429M0M4</accession>
<feature type="non-terminal residue" evidence="2">
    <location>
        <position position="124"/>
    </location>
</feature>
<keyword evidence="1" id="KW-1133">Transmembrane helix</keyword>
<evidence type="ECO:0000313" key="2">
    <source>
        <dbReference type="EMBL" id="RSR09606.1"/>
    </source>
</evidence>
<dbReference type="EMBL" id="RFDI01002772">
    <property type="protein sequence ID" value="RSR09606.1"/>
    <property type="molecule type" value="Genomic_DNA"/>
</dbReference>
<comment type="caution">
    <text evidence="2">The sequence shown here is derived from an EMBL/GenBank/DDBJ whole genome shotgun (WGS) entry which is preliminary data.</text>
</comment>
<protein>
    <submittedName>
        <fullName evidence="2">Peptide transporter</fullName>
    </submittedName>
</protein>
<evidence type="ECO:0000256" key="1">
    <source>
        <dbReference type="SAM" id="Phobius"/>
    </source>
</evidence>
<feature type="non-terminal residue" evidence="2">
    <location>
        <position position="1"/>
    </location>
</feature>
<name>A0A429M0M4_ACIBA</name>
<keyword evidence="1" id="KW-0812">Transmembrane</keyword>
<dbReference type="Proteomes" id="UP000280073">
    <property type="component" value="Unassembled WGS sequence"/>
</dbReference>
<feature type="transmembrane region" description="Helical" evidence="1">
    <location>
        <begin position="7"/>
        <end position="30"/>
    </location>
</feature>
<gene>
    <name evidence="2" type="ORF">EA686_30000</name>
</gene>
<dbReference type="Pfam" id="PF05992">
    <property type="entry name" value="SbmA_BacA"/>
    <property type="match status" value="1"/>
</dbReference>
<keyword evidence="1" id="KW-0472">Membrane</keyword>
<evidence type="ECO:0000313" key="3">
    <source>
        <dbReference type="Proteomes" id="UP000280073"/>
    </source>
</evidence>
<dbReference type="GO" id="GO:0015833">
    <property type="term" value="P:peptide transport"/>
    <property type="evidence" value="ECO:0007669"/>
    <property type="project" value="InterPro"/>
</dbReference>
<reference evidence="2 3" key="1">
    <citation type="submission" date="2018-10" db="EMBL/GenBank/DDBJ databases">
        <title>GWAS and RNA-Seq identify cryptic mechanisms of antimicrobial resistance in Acinetobacter baumannii.</title>
        <authorList>
            <person name="Sahl J.W."/>
        </authorList>
    </citation>
    <scope>NUCLEOTIDE SEQUENCE [LARGE SCALE GENOMIC DNA]</scope>
    <source>
        <strain evidence="2 3">TG28175</strain>
    </source>
</reference>
<sequence length="124" mass="14265">GSAFILFNIWFSVQVSVAINAWYVPFWDLIQQMLSSGGGDLSALYSETLVFLYIAMVAVTLAVINAFFTSHYVFRWRTAMNEYYTEHWEKLRHIEGASQRVQEDTMRFATILEDLGVELVKAVI</sequence>
<dbReference type="GO" id="GO:1904680">
    <property type="term" value="F:peptide transmembrane transporter activity"/>
    <property type="evidence" value="ECO:0007669"/>
    <property type="project" value="InterPro"/>
</dbReference>
<dbReference type="AlphaFoldDB" id="A0A429M0M4"/>